<evidence type="ECO:0000256" key="2">
    <source>
        <dbReference type="SAM" id="Phobius"/>
    </source>
</evidence>
<evidence type="ECO:0000259" key="3">
    <source>
        <dbReference type="Pfam" id="PF07331"/>
    </source>
</evidence>
<sequence>MSATADTPDPRAAQHPAAGERAAQDPAAQPSAAPPAGAPGRPPAAPAPPPFDGGSDRRGHQATAALGALMAVFGVVVLADAASLGDGVGAALVGPGGFPMVVGVLLIGVGAALAVRALAALRTAPAGAPAAELKGRFLRLAALVGALVVFAVVLPYAGFTLSSALLFTAAALLLGAPHPWRTAAYGWTLAGVLFLLFDVLIGLSLPGGPWGF</sequence>
<dbReference type="Proteomes" id="UP001140076">
    <property type="component" value="Unassembled WGS sequence"/>
</dbReference>
<feature type="region of interest" description="Disordered" evidence="1">
    <location>
        <begin position="1"/>
        <end position="59"/>
    </location>
</feature>
<feature type="transmembrane region" description="Helical" evidence="2">
    <location>
        <begin position="97"/>
        <end position="119"/>
    </location>
</feature>
<evidence type="ECO:0000313" key="5">
    <source>
        <dbReference type="Proteomes" id="UP001140076"/>
    </source>
</evidence>
<keyword evidence="2" id="KW-1133">Transmembrane helix</keyword>
<feature type="transmembrane region" description="Helical" evidence="2">
    <location>
        <begin position="185"/>
        <end position="205"/>
    </location>
</feature>
<feature type="compositionally biased region" description="Pro residues" evidence="1">
    <location>
        <begin position="32"/>
        <end position="51"/>
    </location>
</feature>
<dbReference type="Pfam" id="PF07331">
    <property type="entry name" value="TctB"/>
    <property type="match status" value="1"/>
</dbReference>
<dbReference type="InterPro" id="IPR009936">
    <property type="entry name" value="DUF1468"/>
</dbReference>
<dbReference type="AlphaFoldDB" id="A0A9X3SEU0"/>
<name>A0A9X3SEU0_9ACTN</name>
<keyword evidence="2" id="KW-0472">Membrane</keyword>
<keyword evidence="5" id="KW-1185">Reference proteome</keyword>
<dbReference type="EMBL" id="JAJAQC010000008">
    <property type="protein sequence ID" value="MDA0564105.1"/>
    <property type="molecule type" value="Genomic_DNA"/>
</dbReference>
<gene>
    <name evidence="4" type="ORF">LG943_07160</name>
</gene>
<feature type="domain" description="DUF1468" evidence="3">
    <location>
        <begin position="66"/>
        <end position="206"/>
    </location>
</feature>
<dbReference type="RefSeq" id="WP_270071380.1">
    <property type="nucleotide sequence ID" value="NZ_JAJAQC010000008.1"/>
</dbReference>
<evidence type="ECO:0000313" key="4">
    <source>
        <dbReference type="EMBL" id="MDA0564105.1"/>
    </source>
</evidence>
<accession>A0A9X3SEU0</accession>
<organism evidence="4 5">
    <name type="scientific">Streptomonospora mangrovi</name>
    <dbReference type="NCBI Taxonomy" id="2883123"/>
    <lineage>
        <taxon>Bacteria</taxon>
        <taxon>Bacillati</taxon>
        <taxon>Actinomycetota</taxon>
        <taxon>Actinomycetes</taxon>
        <taxon>Streptosporangiales</taxon>
        <taxon>Nocardiopsidaceae</taxon>
        <taxon>Streptomonospora</taxon>
    </lineage>
</organism>
<reference evidence="4" key="1">
    <citation type="submission" date="2021-10" db="EMBL/GenBank/DDBJ databases">
        <title>Streptomonospora sp. nov., isolated from mangrove soil.</title>
        <authorList>
            <person name="Chen X."/>
            <person name="Ge X."/>
            <person name="Liu W."/>
        </authorList>
    </citation>
    <scope>NUCLEOTIDE SEQUENCE</scope>
    <source>
        <strain evidence="4">S1-112</strain>
    </source>
</reference>
<keyword evidence="2" id="KW-0812">Transmembrane</keyword>
<evidence type="ECO:0000256" key="1">
    <source>
        <dbReference type="SAM" id="MobiDB-lite"/>
    </source>
</evidence>
<feature type="transmembrane region" description="Helical" evidence="2">
    <location>
        <begin position="64"/>
        <end position="85"/>
    </location>
</feature>
<feature type="transmembrane region" description="Helical" evidence="2">
    <location>
        <begin position="140"/>
        <end position="173"/>
    </location>
</feature>
<proteinExistence type="predicted"/>
<protein>
    <submittedName>
        <fullName evidence="4">Tripartite tricarboxylate transporter TctB family protein</fullName>
    </submittedName>
</protein>
<comment type="caution">
    <text evidence="4">The sequence shown here is derived from an EMBL/GenBank/DDBJ whole genome shotgun (WGS) entry which is preliminary data.</text>
</comment>